<reference evidence="2 3" key="1">
    <citation type="journal article" date="2015" name="Genome Biol.">
        <title>Comparative genomics of Steinernema reveals deeply conserved gene regulatory networks.</title>
        <authorList>
            <person name="Dillman A.R."/>
            <person name="Macchietto M."/>
            <person name="Porter C.F."/>
            <person name="Rogers A."/>
            <person name="Williams B."/>
            <person name="Antoshechkin I."/>
            <person name="Lee M.M."/>
            <person name="Goodwin Z."/>
            <person name="Lu X."/>
            <person name="Lewis E.E."/>
            <person name="Goodrich-Blair H."/>
            <person name="Stock S.P."/>
            <person name="Adams B.J."/>
            <person name="Sternberg P.W."/>
            <person name="Mortazavi A."/>
        </authorList>
    </citation>
    <scope>NUCLEOTIDE SEQUENCE [LARGE SCALE GENOMIC DNA]</scope>
    <source>
        <strain evidence="2 3">ALL</strain>
    </source>
</reference>
<name>A0A4U5LVR4_STECR</name>
<organism evidence="2 3">
    <name type="scientific">Steinernema carpocapsae</name>
    <name type="common">Entomopathogenic nematode</name>
    <dbReference type="NCBI Taxonomy" id="34508"/>
    <lineage>
        <taxon>Eukaryota</taxon>
        <taxon>Metazoa</taxon>
        <taxon>Ecdysozoa</taxon>
        <taxon>Nematoda</taxon>
        <taxon>Chromadorea</taxon>
        <taxon>Rhabditida</taxon>
        <taxon>Tylenchina</taxon>
        <taxon>Panagrolaimomorpha</taxon>
        <taxon>Strongyloidoidea</taxon>
        <taxon>Steinernematidae</taxon>
        <taxon>Steinernema</taxon>
    </lineage>
</organism>
<dbReference type="Proteomes" id="UP000298663">
    <property type="component" value="Unassembled WGS sequence"/>
</dbReference>
<keyword evidence="3" id="KW-1185">Reference proteome</keyword>
<sequence length="160" mass="17862">MMAEAALIYYTTAAIISNVIAPNTTFRSDFTGSGPALDKDMGDESLEESDRRSFVVKVEKEKRWSREQRHLAVAEGKNSFVDSAEERPFSPKMFILRNRRSDVAGRASGFQGRAGNRPVTRQHESSAPGFREFKDISGILAQLETGSSASFRNGWRKRAL</sequence>
<protein>
    <submittedName>
        <fullName evidence="2">Uncharacterized protein</fullName>
    </submittedName>
</protein>
<evidence type="ECO:0000313" key="2">
    <source>
        <dbReference type="EMBL" id="TKR60268.1"/>
    </source>
</evidence>
<reference evidence="2 3" key="2">
    <citation type="journal article" date="2019" name="G3 (Bethesda)">
        <title>Hybrid Assembly of the Genome of the Entomopathogenic Nematode Steinernema carpocapsae Identifies the X-Chromosome.</title>
        <authorList>
            <person name="Serra L."/>
            <person name="Macchietto M."/>
            <person name="Macias-Munoz A."/>
            <person name="McGill C.J."/>
            <person name="Rodriguez I.M."/>
            <person name="Rodriguez B."/>
            <person name="Murad R."/>
            <person name="Mortazavi A."/>
        </authorList>
    </citation>
    <scope>NUCLEOTIDE SEQUENCE [LARGE SCALE GENOMIC DNA]</scope>
    <source>
        <strain evidence="2 3">ALL</strain>
    </source>
</reference>
<gene>
    <name evidence="2" type="ORF">L596_027543</name>
</gene>
<evidence type="ECO:0000313" key="3">
    <source>
        <dbReference type="Proteomes" id="UP000298663"/>
    </source>
</evidence>
<dbReference type="EMBL" id="AZBU02000011">
    <property type="protein sequence ID" value="TKR60268.1"/>
    <property type="molecule type" value="Genomic_DNA"/>
</dbReference>
<evidence type="ECO:0000256" key="1">
    <source>
        <dbReference type="SAM" id="MobiDB-lite"/>
    </source>
</evidence>
<accession>A0A4U5LVR4</accession>
<comment type="caution">
    <text evidence="2">The sequence shown here is derived from an EMBL/GenBank/DDBJ whole genome shotgun (WGS) entry which is preliminary data.</text>
</comment>
<dbReference type="AlphaFoldDB" id="A0A4U5LVR4"/>
<feature type="region of interest" description="Disordered" evidence="1">
    <location>
        <begin position="106"/>
        <end position="128"/>
    </location>
</feature>
<proteinExistence type="predicted"/>